<dbReference type="AlphaFoldDB" id="T2GG01"/>
<geneLocation type="plasmid" evidence="2"/>
<dbReference type="Gene3D" id="3.20.20.80">
    <property type="entry name" value="Glycosidases"/>
    <property type="match status" value="1"/>
</dbReference>
<accession>T2GG01</accession>
<evidence type="ECO:0000313" key="1">
    <source>
        <dbReference type="EMBL" id="AGW15253.1"/>
    </source>
</evidence>
<evidence type="ECO:0000313" key="2">
    <source>
        <dbReference type="Proteomes" id="UP000016587"/>
    </source>
</evidence>
<keyword evidence="1" id="KW-0808">Transferase</keyword>
<dbReference type="GO" id="GO:0016740">
    <property type="term" value="F:transferase activity"/>
    <property type="evidence" value="ECO:0007669"/>
    <property type="project" value="UniProtKB-KW"/>
</dbReference>
<reference evidence="2" key="2">
    <citation type="submission" date="2013-07" db="EMBL/GenBank/DDBJ databases">
        <authorList>
            <person name="Morais-Silva F.O."/>
            <person name="Rezende A.M."/>
            <person name="Pimentel C."/>
            <person name="Resende D.M."/>
            <person name="Santos C.I."/>
            <person name="Clemente C."/>
            <person name="de Oliveira L.M."/>
            <person name="da Silva S.M."/>
            <person name="Costa D.A."/>
            <person name="Varela-Raposo A."/>
            <person name="Horacio E.C.A."/>
            <person name="Matos M."/>
            <person name="Flores O."/>
            <person name="Ruiz J.C."/>
            <person name="Rodrigues-Pousada C."/>
        </authorList>
    </citation>
    <scope>NUCLEOTIDE SEQUENCE [LARGE SCALE GENOMIC DNA]</scope>
    <source>
        <strain evidence="2">ATCC 19364 / DSM 1382 / NCIMB 9332 / VKM B-1759</strain>
        <plasmid evidence="2">Plasmid</plasmid>
    </source>
</reference>
<proteinExistence type="predicted"/>
<dbReference type="CDD" id="cd11579">
    <property type="entry name" value="Glyco_tran_WbsX"/>
    <property type="match status" value="1"/>
</dbReference>
<dbReference type="HOGENOM" id="CLU_038570_0_0_7"/>
<dbReference type="Proteomes" id="UP000016587">
    <property type="component" value="Plasmid unnamed"/>
</dbReference>
<dbReference type="RefSeq" id="WP_021758445.1">
    <property type="nucleotide sequence ID" value="NC_022436.1"/>
</dbReference>
<name>T2GG01_MEGG1</name>
<dbReference type="OrthoDB" id="8666056at2"/>
<sequence>MTARFHKLRHGVRAFGLPAVLRSLTQYARRTRLRPQPVEPVAHEPQGPALQDHPAVKAIAYYLPQFHPIPENDAWWGEGFTEWTNVYRARPLFPGHVQPDFPGELGEYDLRDPDVMRRQIALARHHGLHGFCFHYYWFCGKRLLEHPLEQLLADPSLDVPFCLNWANESWSRRWDGSSEVLMPQAHSPEDDAAVMRDLLRYFNDPRYIRIDGRPLFLLYRPALLPDVRATLDRWRAVCAAEGAAAPFFVMVQSFGMHDPRPYGFDAAAQFPPHLGHTPFGYARTRPVGLTPEFSGRVFPYAELARVTLAGLDAPYPTFPCVCPGWDNTPRRGTAATVFLNATPRRYTDWLTAACGHAMQAFDETRRFVFINAWNEWAEGAHLEPNLAHGHAFLNATTRVLARRPAGVTGTA</sequence>
<dbReference type="Pfam" id="PF14307">
    <property type="entry name" value="Glyco_tran_WbsX"/>
    <property type="match status" value="1"/>
</dbReference>
<protein>
    <submittedName>
        <fullName evidence="1">Putative glycosyl transferase</fullName>
    </submittedName>
</protein>
<dbReference type="KEGG" id="dgg:DGI_4041"/>
<reference evidence="1 2" key="1">
    <citation type="journal article" date="2013" name="J. Bacteriol.">
        <title>Roles of HynAB and Ech, the only two hydrogenases found in the model sulfate reducer Desulfovibrio gigas.</title>
        <authorList>
            <person name="Morais-Silva F.O."/>
            <person name="Santos C.I."/>
            <person name="Rodrigues R."/>
            <person name="Pereira I.A."/>
            <person name="Rodrigues-Pousada C."/>
        </authorList>
    </citation>
    <scope>NUCLEOTIDE SEQUENCE [LARGE SCALE GENOMIC DNA]</scope>
    <source>
        <strain evidence="2">ATCC 19364 / DSM 1382 / NCIMB 9332 / VKM B-1759</strain>
        <plasmid evidence="2">Plasmid</plasmid>
    </source>
</reference>
<dbReference type="PANTHER" id="PTHR41244">
    <property type="entry name" value="RHAMNAN SYNTHESIS F"/>
    <property type="match status" value="1"/>
</dbReference>
<organism evidence="1 2">
    <name type="scientific">Megalodesulfovibrio gigas (strain ATCC 19364 / DSM 1382 / NCIMB 9332 / VKM B-1759)</name>
    <name type="common">Desulfovibrio gigas</name>
    <dbReference type="NCBI Taxonomy" id="1121448"/>
    <lineage>
        <taxon>Bacteria</taxon>
        <taxon>Pseudomonadati</taxon>
        <taxon>Thermodesulfobacteriota</taxon>
        <taxon>Desulfovibrionia</taxon>
        <taxon>Desulfovibrionales</taxon>
        <taxon>Desulfovibrionaceae</taxon>
        <taxon>Megalodesulfovibrio</taxon>
    </lineage>
</organism>
<dbReference type="PATRIC" id="fig|1121448.10.peg.3534"/>
<keyword evidence="2" id="KW-1185">Reference proteome</keyword>
<gene>
    <name evidence="1" type="ORF">DGI_4041</name>
</gene>
<dbReference type="eggNOG" id="COG0438">
    <property type="taxonomic scope" value="Bacteria"/>
</dbReference>
<dbReference type="EMBL" id="CP006586">
    <property type="protein sequence ID" value="AGW15253.1"/>
    <property type="molecule type" value="Genomic_DNA"/>
</dbReference>
<dbReference type="InterPro" id="IPR032719">
    <property type="entry name" value="WbsX"/>
</dbReference>
<keyword evidence="1" id="KW-0614">Plasmid</keyword>
<dbReference type="PANTHER" id="PTHR41244:SF1">
    <property type="entry name" value="GLYCOSYLTRANSFERASE"/>
    <property type="match status" value="1"/>
</dbReference>